<dbReference type="EMBL" id="JAGSPJ010000004">
    <property type="protein sequence ID" value="MBR7800457.1"/>
    <property type="molecule type" value="Genomic_DNA"/>
</dbReference>
<dbReference type="NCBIfam" id="NF040572">
    <property type="entry name" value="heme_bind_FMP"/>
    <property type="match status" value="1"/>
</dbReference>
<evidence type="ECO:0000313" key="1">
    <source>
        <dbReference type="EMBL" id="MBR7800457.1"/>
    </source>
</evidence>
<accession>A0A941E3K6</accession>
<reference evidence="1" key="1">
    <citation type="submission" date="2021-04" db="EMBL/GenBank/DDBJ databases">
        <title>novel species isolated from subtropical streams in China.</title>
        <authorList>
            <person name="Lu H."/>
        </authorList>
    </citation>
    <scope>NUCLEOTIDE SEQUENCE</scope>
    <source>
        <strain evidence="1">FT137W</strain>
    </source>
</reference>
<sequence length="393" mass="42924">MAIPQTPTPPYPEYSDAVLNEPANYGILEQLIGTWVNVNPNNNPTGWGLHTTCMPSPGTNSETIFGVFHFLCEDYTEELTFSPVSGGVRNRGGTNEQFAGAIEYRQSVQRVSDGVGIHEEVGMYLWLNEMYNHAATEQSVLEDNAYPIISTGAGATGPNFVPPYSIARSGTIPHGSGILLTGSFQQDVVGKPPFPTGTESWSAPFVRSWPDLLIANAPDLASSPLAISPSMGASALLVPPGGSAADAAPLNLDEPAPAWAFDKSLPVTEPDGNLTYFQRIVADPHYPYSVRPDLRLRDAIKDQQISKYTLIQLTSKHDGGPQGGILNTPFVKKFANVTEMTLNMWLETVVEEGQEILQLQYEQIIFFEFMVGSNGQTTRWPHIQINTLRKKTN</sequence>
<dbReference type="RefSeq" id="WP_212675590.1">
    <property type="nucleotide sequence ID" value="NZ_JAGSPJ010000004.1"/>
</dbReference>
<keyword evidence="2" id="KW-1185">Reference proteome</keyword>
<dbReference type="NCBIfam" id="NF040571">
    <property type="entry name" value="peroxidase_FMP"/>
    <property type="match status" value="1"/>
</dbReference>
<evidence type="ECO:0000313" key="2">
    <source>
        <dbReference type="Proteomes" id="UP000678545"/>
    </source>
</evidence>
<comment type="caution">
    <text evidence="1">The sequence shown here is derived from an EMBL/GenBank/DDBJ whole genome shotgun (WGS) entry which is preliminary data.</text>
</comment>
<protein>
    <submittedName>
        <fullName evidence="1">Uncharacterized protein</fullName>
    </submittedName>
</protein>
<proteinExistence type="predicted"/>
<name>A0A941E3K6_9BURK</name>
<organism evidence="1 2">
    <name type="scientific">Undibacterium fentianense</name>
    <dbReference type="NCBI Taxonomy" id="2828728"/>
    <lineage>
        <taxon>Bacteria</taxon>
        <taxon>Pseudomonadati</taxon>
        <taxon>Pseudomonadota</taxon>
        <taxon>Betaproteobacteria</taxon>
        <taxon>Burkholderiales</taxon>
        <taxon>Oxalobacteraceae</taxon>
        <taxon>Undibacterium</taxon>
    </lineage>
</organism>
<gene>
    <name evidence="1" type="ORF">KDM90_10670</name>
</gene>
<dbReference type="AlphaFoldDB" id="A0A941E3K6"/>
<dbReference type="Proteomes" id="UP000678545">
    <property type="component" value="Unassembled WGS sequence"/>
</dbReference>
<dbReference type="InterPro" id="IPR047975">
    <property type="entry name" value="Heme_bind_FMP"/>
</dbReference>